<feature type="transmembrane region" description="Helical" evidence="5">
    <location>
        <begin position="58"/>
        <end position="83"/>
    </location>
</feature>
<dbReference type="EMBL" id="JACBZO010000001">
    <property type="protein sequence ID" value="NYI42453.1"/>
    <property type="molecule type" value="Genomic_DNA"/>
</dbReference>
<feature type="domain" description="GtrA/DPMS transmembrane" evidence="6">
    <location>
        <begin position="28"/>
        <end position="150"/>
    </location>
</feature>
<feature type="transmembrane region" description="Helical" evidence="5">
    <location>
        <begin position="126"/>
        <end position="144"/>
    </location>
</feature>
<evidence type="ECO:0000256" key="1">
    <source>
        <dbReference type="ARBA" id="ARBA00004141"/>
    </source>
</evidence>
<keyword evidence="2 5" id="KW-0812">Transmembrane</keyword>
<dbReference type="GO" id="GO:0000271">
    <property type="term" value="P:polysaccharide biosynthetic process"/>
    <property type="evidence" value="ECO:0007669"/>
    <property type="project" value="InterPro"/>
</dbReference>
<feature type="transmembrane region" description="Helical" evidence="5">
    <location>
        <begin position="104"/>
        <end position="120"/>
    </location>
</feature>
<comment type="subcellular location">
    <subcellularLocation>
        <location evidence="1">Membrane</location>
        <topology evidence="1">Multi-pass membrane protein</topology>
    </subcellularLocation>
</comment>
<accession>A0A7Y9ZD88</accession>
<evidence type="ECO:0000256" key="4">
    <source>
        <dbReference type="ARBA" id="ARBA00023136"/>
    </source>
</evidence>
<reference evidence="7 8" key="1">
    <citation type="submission" date="2020-07" db="EMBL/GenBank/DDBJ databases">
        <title>Sequencing the genomes of 1000 actinobacteria strains.</title>
        <authorList>
            <person name="Klenk H.-P."/>
        </authorList>
    </citation>
    <scope>NUCLEOTIDE SEQUENCE [LARGE SCALE GENOMIC DNA]</scope>
    <source>
        <strain evidence="7 8">DSM 19970</strain>
    </source>
</reference>
<proteinExistence type="predicted"/>
<organism evidence="7 8">
    <name type="scientific">Demequina lutea</name>
    <dbReference type="NCBI Taxonomy" id="431489"/>
    <lineage>
        <taxon>Bacteria</taxon>
        <taxon>Bacillati</taxon>
        <taxon>Actinomycetota</taxon>
        <taxon>Actinomycetes</taxon>
        <taxon>Micrococcales</taxon>
        <taxon>Demequinaceae</taxon>
        <taxon>Demequina</taxon>
    </lineage>
</organism>
<evidence type="ECO:0000256" key="3">
    <source>
        <dbReference type="ARBA" id="ARBA00022989"/>
    </source>
</evidence>
<feature type="transmembrane region" description="Helical" evidence="5">
    <location>
        <begin position="26"/>
        <end position="46"/>
    </location>
</feature>
<evidence type="ECO:0000313" key="7">
    <source>
        <dbReference type="EMBL" id="NYI42453.1"/>
    </source>
</evidence>
<protein>
    <submittedName>
        <fullName evidence="7">Putative flippase GtrA</fullName>
    </submittedName>
</protein>
<dbReference type="Proteomes" id="UP000547973">
    <property type="component" value="Unassembled WGS sequence"/>
</dbReference>
<dbReference type="OrthoDB" id="4943658at2"/>
<comment type="caution">
    <text evidence="7">The sequence shown here is derived from an EMBL/GenBank/DDBJ whole genome shotgun (WGS) entry which is preliminary data.</text>
</comment>
<dbReference type="RefSeq" id="WP_062074275.1">
    <property type="nucleotide sequence ID" value="NZ_BBRC01000002.1"/>
</dbReference>
<keyword evidence="8" id="KW-1185">Reference proteome</keyword>
<evidence type="ECO:0000259" key="6">
    <source>
        <dbReference type="Pfam" id="PF04138"/>
    </source>
</evidence>
<gene>
    <name evidence="7" type="ORF">BKA03_002572</name>
</gene>
<dbReference type="AlphaFoldDB" id="A0A7Y9ZD88"/>
<keyword evidence="4 5" id="KW-0472">Membrane</keyword>
<name>A0A7Y9ZD88_9MICO</name>
<dbReference type="InterPro" id="IPR007267">
    <property type="entry name" value="GtrA_DPMS_TM"/>
</dbReference>
<evidence type="ECO:0000256" key="5">
    <source>
        <dbReference type="SAM" id="Phobius"/>
    </source>
</evidence>
<evidence type="ECO:0000313" key="8">
    <source>
        <dbReference type="Proteomes" id="UP000547973"/>
    </source>
</evidence>
<dbReference type="GO" id="GO:0016020">
    <property type="term" value="C:membrane"/>
    <property type="evidence" value="ECO:0007669"/>
    <property type="project" value="UniProtKB-SubCell"/>
</dbReference>
<evidence type="ECO:0000256" key="2">
    <source>
        <dbReference type="ARBA" id="ARBA00022692"/>
    </source>
</evidence>
<keyword evidence="3 5" id="KW-1133">Transmembrane helix</keyword>
<sequence>MSFDLPEEEAPRRKGLLLRLIKDQRIAFLIVGGVNTVVGFVLFVAVDRTLGQWVDGTFGTVAGSLSTLFVAHILGVLSAFVLYRRFVFKVEGHVWRDLGRFESVYLTSLGINAVALPLVVEWGMTRIVAQAVITVALAIISYFGHRHFSFRRKAEA</sequence>
<dbReference type="Pfam" id="PF04138">
    <property type="entry name" value="GtrA_DPMS_TM"/>
    <property type="match status" value="1"/>
</dbReference>